<accession>A0A3N4NDL7</accession>
<dbReference type="OrthoDB" id="9814143at2"/>
<keyword evidence="4 5" id="KW-0472">Membrane</keyword>
<dbReference type="GO" id="GO:0016020">
    <property type="term" value="C:membrane"/>
    <property type="evidence" value="ECO:0007669"/>
    <property type="project" value="UniProtKB-SubCell"/>
</dbReference>
<dbReference type="AlphaFoldDB" id="A0A3N4NDL7"/>
<dbReference type="Proteomes" id="UP000270856">
    <property type="component" value="Unassembled WGS sequence"/>
</dbReference>
<dbReference type="EMBL" id="RPFJ01000017">
    <property type="protein sequence ID" value="RPD94492.1"/>
    <property type="molecule type" value="Genomic_DNA"/>
</dbReference>
<dbReference type="RefSeq" id="WP_123898599.1">
    <property type="nucleotide sequence ID" value="NZ_RPFJ01000017.1"/>
</dbReference>
<organism evidence="7 8">
    <name type="scientific">Aureibaculum marinum</name>
    <dbReference type="NCBI Taxonomy" id="2487930"/>
    <lineage>
        <taxon>Bacteria</taxon>
        <taxon>Pseudomonadati</taxon>
        <taxon>Bacteroidota</taxon>
        <taxon>Flavobacteriia</taxon>
        <taxon>Flavobacteriales</taxon>
        <taxon>Flavobacteriaceae</taxon>
        <taxon>Aureibaculum</taxon>
    </lineage>
</organism>
<comment type="subcellular location">
    <subcellularLocation>
        <location evidence="1">Membrane</location>
        <topology evidence="1">Multi-pass membrane protein</topology>
    </subcellularLocation>
</comment>
<protein>
    <submittedName>
        <fullName evidence="7">RDD family protein</fullName>
    </submittedName>
</protein>
<feature type="transmembrane region" description="Helical" evidence="5">
    <location>
        <begin position="25"/>
        <end position="46"/>
    </location>
</feature>
<gene>
    <name evidence="7" type="ORF">EGM88_12185</name>
</gene>
<keyword evidence="8" id="KW-1185">Reference proteome</keyword>
<evidence type="ECO:0000256" key="5">
    <source>
        <dbReference type="SAM" id="Phobius"/>
    </source>
</evidence>
<evidence type="ECO:0000313" key="7">
    <source>
        <dbReference type="EMBL" id="RPD94492.1"/>
    </source>
</evidence>
<dbReference type="PANTHER" id="PTHR38480:SF1">
    <property type="entry name" value="SLR0254 PROTEIN"/>
    <property type="match status" value="1"/>
</dbReference>
<reference evidence="7 8" key="1">
    <citation type="submission" date="2018-11" db="EMBL/GenBank/DDBJ databases">
        <title>Aureibaculum marinum gen. nov., sp. nov., a member of the family Flavobacteriaceae isolated from the Bohai Sea.</title>
        <authorList>
            <person name="Ji X."/>
        </authorList>
    </citation>
    <scope>NUCLEOTIDE SEQUENCE [LARGE SCALE GENOMIC DNA]</scope>
    <source>
        <strain evidence="7 8">BH-SD17</strain>
    </source>
</reference>
<feature type="transmembrane region" description="Helical" evidence="5">
    <location>
        <begin position="58"/>
        <end position="79"/>
    </location>
</feature>
<name>A0A3N4NDL7_9FLAO</name>
<dbReference type="PANTHER" id="PTHR38480">
    <property type="entry name" value="SLR0254 PROTEIN"/>
    <property type="match status" value="1"/>
</dbReference>
<evidence type="ECO:0000313" key="8">
    <source>
        <dbReference type="Proteomes" id="UP000270856"/>
    </source>
</evidence>
<evidence type="ECO:0000256" key="4">
    <source>
        <dbReference type="ARBA" id="ARBA00023136"/>
    </source>
</evidence>
<keyword evidence="2 5" id="KW-0812">Transmembrane</keyword>
<evidence type="ECO:0000256" key="3">
    <source>
        <dbReference type="ARBA" id="ARBA00022989"/>
    </source>
</evidence>
<evidence type="ECO:0000256" key="1">
    <source>
        <dbReference type="ARBA" id="ARBA00004141"/>
    </source>
</evidence>
<dbReference type="Pfam" id="PF06271">
    <property type="entry name" value="RDD"/>
    <property type="match status" value="1"/>
</dbReference>
<feature type="transmembrane region" description="Helical" evidence="5">
    <location>
        <begin position="110"/>
        <end position="131"/>
    </location>
</feature>
<keyword evidence="3 5" id="KW-1133">Transmembrane helix</keyword>
<comment type="caution">
    <text evidence="7">The sequence shown here is derived from an EMBL/GenBank/DDBJ whole genome shotgun (WGS) entry which is preliminary data.</text>
</comment>
<sequence length="238" mass="27018">MDNFQIETAQNVSINQNVANVSSRIGSFLLDMLIIVAYAIIMMWILNAIGLVANMESWFIYTIMGLPIFFYSLFFEVLMNGQTPGKFVNNIRVVKIDGSKPTFGSYLLRWMLRLIDIDLATGSIALLTILLNGKGQRLGDIAASTTVISEKKHVAIEDTLIADLPEDYTPTFPQVTMLSDRDIQSIKELYKSAIKKRNHSVINKLHQKIIDITDIKTDLKPIDFVDKVIKDYNYYTQQ</sequence>
<evidence type="ECO:0000259" key="6">
    <source>
        <dbReference type="Pfam" id="PF06271"/>
    </source>
</evidence>
<evidence type="ECO:0000256" key="2">
    <source>
        <dbReference type="ARBA" id="ARBA00022692"/>
    </source>
</evidence>
<proteinExistence type="predicted"/>
<feature type="domain" description="RDD" evidence="6">
    <location>
        <begin position="18"/>
        <end position="143"/>
    </location>
</feature>
<dbReference type="InterPro" id="IPR010432">
    <property type="entry name" value="RDD"/>
</dbReference>